<name>A0A3M4V0N5_PSEA0</name>
<organism evidence="1 2">
    <name type="scientific">Pseudomonas amygdali pv. mori</name>
    <dbReference type="NCBI Taxonomy" id="34065"/>
    <lineage>
        <taxon>Bacteria</taxon>
        <taxon>Pseudomonadati</taxon>
        <taxon>Pseudomonadota</taxon>
        <taxon>Gammaproteobacteria</taxon>
        <taxon>Pseudomonadales</taxon>
        <taxon>Pseudomonadaceae</taxon>
        <taxon>Pseudomonas</taxon>
        <taxon>Pseudomonas amygdali</taxon>
    </lineage>
</organism>
<dbReference type="Proteomes" id="UP000279553">
    <property type="component" value="Unassembled WGS sequence"/>
</dbReference>
<sequence>MLLSIHTGDTDVKRFFHEDLIRILQTLYWSLRLYGIIKEL</sequence>
<dbReference type="EMBL" id="RBRD01000062">
    <property type="protein sequence ID" value="RMQ41232.1"/>
    <property type="molecule type" value="Genomic_DNA"/>
</dbReference>
<evidence type="ECO:0000313" key="1">
    <source>
        <dbReference type="EMBL" id="RMQ41232.1"/>
    </source>
</evidence>
<evidence type="ECO:0000313" key="2">
    <source>
        <dbReference type="Proteomes" id="UP000279553"/>
    </source>
</evidence>
<proteinExistence type="predicted"/>
<dbReference type="AlphaFoldDB" id="A0A3M4V0N5"/>
<comment type="caution">
    <text evidence="1">The sequence shown here is derived from an EMBL/GenBank/DDBJ whole genome shotgun (WGS) entry which is preliminary data.</text>
</comment>
<accession>A0A3M4V0N5</accession>
<gene>
    <name evidence="1" type="ORF">ALQ05_04973</name>
</gene>
<reference evidence="1 2" key="1">
    <citation type="submission" date="2018-08" db="EMBL/GenBank/DDBJ databases">
        <title>Recombination of ecologically and evolutionarily significant loci maintains genetic cohesion in the Pseudomonas syringae species complex.</title>
        <authorList>
            <person name="Dillon M."/>
            <person name="Thakur S."/>
            <person name="Almeida R.N.D."/>
            <person name="Weir B.S."/>
            <person name="Guttman D.S."/>
        </authorList>
    </citation>
    <scope>NUCLEOTIDE SEQUENCE [LARGE SCALE GENOMIC DNA]</scope>
    <source>
        <strain evidence="1 2">ICMP 535</strain>
    </source>
</reference>
<protein>
    <submittedName>
        <fullName evidence="1">Uncharacterized protein</fullName>
    </submittedName>
</protein>